<evidence type="ECO:0000313" key="1">
    <source>
        <dbReference type="EMBL" id="KYN42437.1"/>
    </source>
</evidence>
<organism evidence="1 2">
    <name type="scientific">Trachymyrmex septentrionalis</name>
    <dbReference type="NCBI Taxonomy" id="34720"/>
    <lineage>
        <taxon>Eukaryota</taxon>
        <taxon>Metazoa</taxon>
        <taxon>Ecdysozoa</taxon>
        <taxon>Arthropoda</taxon>
        <taxon>Hexapoda</taxon>
        <taxon>Insecta</taxon>
        <taxon>Pterygota</taxon>
        <taxon>Neoptera</taxon>
        <taxon>Endopterygota</taxon>
        <taxon>Hymenoptera</taxon>
        <taxon>Apocrita</taxon>
        <taxon>Aculeata</taxon>
        <taxon>Formicoidea</taxon>
        <taxon>Formicidae</taxon>
        <taxon>Myrmicinae</taxon>
        <taxon>Trachymyrmex</taxon>
    </lineage>
</organism>
<dbReference type="EMBL" id="KQ981362">
    <property type="protein sequence ID" value="KYN42437.1"/>
    <property type="molecule type" value="Genomic_DNA"/>
</dbReference>
<dbReference type="Proteomes" id="UP000078541">
    <property type="component" value="Unassembled WGS sequence"/>
</dbReference>
<feature type="non-terminal residue" evidence="1">
    <location>
        <position position="1"/>
    </location>
</feature>
<accession>A0A151JZK2</accession>
<gene>
    <name evidence="1" type="ORF">ALC56_03141</name>
</gene>
<reference evidence="1 2" key="1">
    <citation type="submission" date="2016-03" db="EMBL/GenBank/DDBJ databases">
        <title>Trachymyrmex septentrionalis WGS genome.</title>
        <authorList>
            <person name="Nygaard S."/>
            <person name="Hu H."/>
            <person name="Boomsma J."/>
            <person name="Zhang G."/>
        </authorList>
    </citation>
    <scope>NUCLEOTIDE SEQUENCE [LARGE SCALE GENOMIC DNA]</scope>
    <source>
        <strain evidence="1">Tsep2-gDNA-1</strain>
        <tissue evidence="1">Whole body</tissue>
    </source>
</reference>
<sequence>RRAIYPPEGALSRFIGAWLRGPLIVGTASCPCRMSWRAKFEGPQDLLGPPRRRRQSAKIVGIASFYNSRYGKAQKGNEHGNAKRVKHANNVAKKRRCVRPLKCRRTQDASLHYWAGSCDPCNEWKTLRHNFQLMSYYFQPNLIFVLQLLKNFAFGANRCIHLFKMYSVL</sequence>
<protein>
    <submittedName>
        <fullName evidence="1">Uncharacterized protein</fullName>
    </submittedName>
</protein>
<name>A0A151JZK2_9HYME</name>
<keyword evidence="2" id="KW-1185">Reference proteome</keyword>
<evidence type="ECO:0000313" key="2">
    <source>
        <dbReference type="Proteomes" id="UP000078541"/>
    </source>
</evidence>
<proteinExistence type="predicted"/>
<dbReference type="AlphaFoldDB" id="A0A151JZK2"/>